<dbReference type="RefSeq" id="XP_035675157.1">
    <property type="nucleotide sequence ID" value="XM_035819264.1"/>
</dbReference>
<feature type="coiled-coil region" evidence="1">
    <location>
        <begin position="248"/>
        <end position="310"/>
    </location>
</feature>
<proteinExistence type="predicted"/>
<reference evidence="3" key="1">
    <citation type="journal article" date="2020" name="Nat. Ecol. Evol.">
        <title>Deeply conserved synteny resolves early events in vertebrate evolution.</title>
        <authorList>
            <person name="Simakov O."/>
            <person name="Marletaz F."/>
            <person name="Yue J.X."/>
            <person name="O'Connell B."/>
            <person name="Jenkins J."/>
            <person name="Brandt A."/>
            <person name="Calef R."/>
            <person name="Tung C.H."/>
            <person name="Huang T.K."/>
            <person name="Schmutz J."/>
            <person name="Satoh N."/>
            <person name="Yu J.K."/>
            <person name="Putnam N.H."/>
            <person name="Green R.E."/>
            <person name="Rokhsar D.S."/>
        </authorList>
    </citation>
    <scope>NUCLEOTIDE SEQUENCE [LARGE SCALE GENOMIC DNA]</scope>
    <source>
        <strain evidence="3">S238N-H82</strain>
    </source>
</reference>
<dbReference type="Proteomes" id="UP000001554">
    <property type="component" value="Chromosome 4"/>
</dbReference>
<keyword evidence="3" id="KW-1185">Reference proteome</keyword>
<dbReference type="OMA" id="QGAVENH"/>
<keyword evidence="1" id="KW-0175">Coiled coil</keyword>
<evidence type="ECO:0000256" key="1">
    <source>
        <dbReference type="SAM" id="Coils"/>
    </source>
</evidence>
<feature type="region of interest" description="Disordered" evidence="2">
    <location>
        <begin position="339"/>
        <end position="361"/>
    </location>
</feature>
<protein>
    <submittedName>
        <fullName evidence="4">Uncharacterized protein LOC118414926</fullName>
    </submittedName>
</protein>
<organism evidence="3 4">
    <name type="scientific">Branchiostoma floridae</name>
    <name type="common">Florida lancelet</name>
    <name type="synonym">Amphioxus</name>
    <dbReference type="NCBI Taxonomy" id="7739"/>
    <lineage>
        <taxon>Eukaryota</taxon>
        <taxon>Metazoa</taxon>
        <taxon>Chordata</taxon>
        <taxon>Cephalochordata</taxon>
        <taxon>Leptocardii</taxon>
        <taxon>Amphioxiformes</taxon>
        <taxon>Branchiostomatidae</taxon>
        <taxon>Branchiostoma</taxon>
    </lineage>
</organism>
<name>A0A9J7L2Z3_BRAFL</name>
<feature type="coiled-coil region" evidence="1">
    <location>
        <begin position="429"/>
        <end position="456"/>
    </location>
</feature>
<evidence type="ECO:0000313" key="4">
    <source>
        <dbReference type="RefSeq" id="XP_035675157.1"/>
    </source>
</evidence>
<dbReference type="OrthoDB" id="10037701at2759"/>
<dbReference type="KEGG" id="bfo:118414926"/>
<gene>
    <name evidence="4" type="primary">LOC118414926</name>
</gene>
<evidence type="ECO:0000256" key="2">
    <source>
        <dbReference type="SAM" id="MobiDB-lite"/>
    </source>
</evidence>
<evidence type="ECO:0000313" key="3">
    <source>
        <dbReference type="Proteomes" id="UP000001554"/>
    </source>
</evidence>
<dbReference type="AlphaFoldDB" id="A0A9J7L2Z3"/>
<dbReference type="GeneID" id="118414926"/>
<accession>A0A9J7L2Z3</accession>
<sequence length="642" mass="73051">MHRFLSVPELTHRLERGQDGRKFSDHAYLGTDQSKMSTSQECEVVDKTSHDDNGTLLLADIERVADEISIVERSIDNITSRSRQAAGLFWPMLSLNIHQLSEQLSSVHSALNRLGRDKAIARTLRQQLKDTEVKLEGLAKNGQEIGETVDSLRQVSVHSRCENPEQEGTVEMLQKDAVEEWLKRAGQGSTSSHHLQGAVENHLRKENERSKILQEEITAIKENYGKNVSLKVATPTVSGELATTRATLTETENRLQYERDQNKSLQEDIASLRKVQKEKDVQNKELEEEVAFLQKMLQEAEERFDAEITENTFSNDLHTATNIPGRRHMYTSLETLTEGQGRMDHSPARRSLSFEDSQTETVKNTYKMPKGKVGSNDKGGLSVSQPNLFTSYGKMAVYAKMGQSRYSTPGRADAVGQEWRQSPRVQQITADLQSKLHAAEEDLQRERGRYIDQTREINDLRIKLAKEAESKKKIQVSFAMLRSRMKEMHDRVSVEEDRHKLEKRALLQEISKLRKQTGTDEAYFIEESVLSSRENTRSDDNFSQHFVMSHEVSRSSDELSLEAGSWGGDQADDAVGEDLVADLTSRLQARDDELRTEAMKARARGREIVRLRNQVVRLTALQEQERTHSSSNLYRTRSETIV</sequence>
<reference evidence="4" key="2">
    <citation type="submission" date="2025-08" db="UniProtKB">
        <authorList>
            <consortium name="RefSeq"/>
        </authorList>
    </citation>
    <scope>IDENTIFICATION</scope>
    <source>
        <strain evidence="4">S238N-H82</strain>
        <tissue evidence="4">Testes</tissue>
    </source>
</reference>